<comment type="caution">
    <text evidence="3">The sequence shown here is derived from an EMBL/GenBank/DDBJ whole genome shotgun (WGS) entry which is preliminary data.</text>
</comment>
<dbReference type="InterPro" id="IPR006015">
    <property type="entry name" value="Universal_stress_UspA"/>
</dbReference>
<dbReference type="AlphaFoldDB" id="L9VLB2"/>
<keyword evidence="4" id="KW-1185">Reference proteome</keyword>
<proteinExistence type="inferred from homology"/>
<dbReference type="SUPFAM" id="SSF52402">
    <property type="entry name" value="Adenine nucleotide alpha hydrolases-like"/>
    <property type="match status" value="1"/>
</dbReference>
<accession>L9VLB2</accession>
<dbReference type="PRINTS" id="PR01438">
    <property type="entry name" value="UNVRSLSTRESS"/>
</dbReference>
<evidence type="ECO:0000256" key="1">
    <source>
        <dbReference type="ARBA" id="ARBA00008791"/>
    </source>
</evidence>
<comment type="similarity">
    <text evidence="1">Belongs to the universal stress protein A family.</text>
</comment>
<dbReference type="PANTHER" id="PTHR46268">
    <property type="entry name" value="STRESS RESPONSE PROTEIN NHAX"/>
    <property type="match status" value="1"/>
</dbReference>
<gene>
    <name evidence="3" type="ORF">C496_19655</name>
</gene>
<feature type="domain" description="UspA" evidence="2">
    <location>
        <begin position="1"/>
        <end position="140"/>
    </location>
</feature>
<dbReference type="eggNOG" id="arCOG02053">
    <property type="taxonomic scope" value="Archaea"/>
</dbReference>
<dbReference type="PATRIC" id="fig|1114856.3.peg.4062"/>
<sequence>MYQNILVPVNGTEISETAVPHAFEMAEKHDAVVHSLCAYSREGGYGSLSVDATEKQEMDLRSRAEQIATDVADRAESKGLEAVSAVSSGDPADSILNYVDDQNIDLVVIGARKRSPTGKLLFGSVTQAVILHVDVPVVVTG</sequence>
<dbReference type="RefSeq" id="WP_006092062.1">
    <property type="nucleotide sequence ID" value="NZ_AOHW01000045.1"/>
</dbReference>
<dbReference type="Pfam" id="PF00582">
    <property type="entry name" value="Usp"/>
    <property type="match status" value="1"/>
</dbReference>
<protein>
    <submittedName>
        <fullName evidence="3">UspA domain-containing protein</fullName>
    </submittedName>
</protein>
<evidence type="ECO:0000259" key="2">
    <source>
        <dbReference type="Pfam" id="PF00582"/>
    </source>
</evidence>
<dbReference type="EMBL" id="AOHW01000045">
    <property type="protein sequence ID" value="ELY37757.1"/>
    <property type="molecule type" value="Genomic_DNA"/>
</dbReference>
<name>L9VLB2_9EURY</name>
<dbReference type="InterPro" id="IPR014729">
    <property type="entry name" value="Rossmann-like_a/b/a_fold"/>
</dbReference>
<reference evidence="3 4" key="1">
    <citation type="journal article" date="2014" name="PLoS Genet.">
        <title>Phylogenetically driven sequencing of extremely halophilic archaea reveals strategies for static and dynamic osmo-response.</title>
        <authorList>
            <person name="Becker E.A."/>
            <person name="Seitzer P.M."/>
            <person name="Tritt A."/>
            <person name="Larsen D."/>
            <person name="Krusor M."/>
            <person name="Yao A.I."/>
            <person name="Wu D."/>
            <person name="Madern D."/>
            <person name="Eisen J.A."/>
            <person name="Darling A.E."/>
            <person name="Facciotti M.T."/>
        </authorList>
    </citation>
    <scope>NUCLEOTIDE SEQUENCE [LARGE SCALE GENOMIC DNA]</scope>
    <source>
        <strain evidence="3 4">GA33</strain>
    </source>
</reference>
<dbReference type="STRING" id="1114856.GCA_000383975_04226"/>
<dbReference type="PANTHER" id="PTHR46268:SF6">
    <property type="entry name" value="UNIVERSAL STRESS PROTEIN UP12"/>
    <property type="match status" value="1"/>
</dbReference>
<dbReference type="OrthoDB" id="307404at2157"/>
<dbReference type="InterPro" id="IPR006016">
    <property type="entry name" value="UspA"/>
</dbReference>
<organism evidence="3 4">
    <name type="scientific">Natronorubrum tibetense GA33</name>
    <dbReference type="NCBI Taxonomy" id="1114856"/>
    <lineage>
        <taxon>Archaea</taxon>
        <taxon>Methanobacteriati</taxon>
        <taxon>Methanobacteriota</taxon>
        <taxon>Stenosarchaea group</taxon>
        <taxon>Halobacteria</taxon>
        <taxon>Halobacteriales</taxon>
        <taxon>Natrialbaceae</taxon>
        <taxon>Natronorubrum</taxon>
    </lineage>
</organism>
<dbReference type="CDD" id="cd00293">
    <property type="entry name" value="USP-like"/>
    <property type="match status" value="1"/>
</dbReference>
<evidence type="ECO:0000313" key="3">
    <source>
        <dbReference type="EMBL" id="ELY37757.1"/>
    </source>
</evidence>
<dbReference type="Gene3D" id="3.40.50.620">
    <property type="entry name" value="HUPs"/>
    <property type="match status" value="1"/>
</dbReference>
<dbReference type="Proteomes" id="UP000011599">
    <property type="component" value="Unassembled WGS sequence"/>
</dbReference>
<evidence type="ECO:0000313" key="4">
    <source>
        <dbReference type="Proteomes" id="UP000011599"/>
    </source>
</evidence>